<feature type="domain" description="Rhamnogalacturonase A/B/Epimerase-like pectate lyase" evidence="3">
    <location>
        <begin position="62"/>
        <end position="125"/>
    </location>
</feature>
<organism evidence="4 5">
    <name type="scientific">Actinomadura chibensis</name>
    <dbReference type="NCBI Taxonomy" id="392828"/>
    <lineage>
        <taxon>Bacteria</taxon>
        <taxon>Bacillati</taxon>
        <taxon>Actinomycetota</taxon>
        <taxon>Actinomycetes</taxon>
        <taxon>Streptosporangiales</taxon>
        <taxon>Thermomonosporaceae</taxon>
        <taxon>Actinomadura</taxon>
    </lineage>
</organism>
<evidence type="ECO:0000313" key="5">
    <source>
        <dbReference type="Proteomes" id="UP000323380"/>
    </source>
</evidence>
<reference evidence="4 5" key="1">
    <citation type="submission" date="2019-08" db="EMBL/GenBank/DDBJ databases">
        <title>Actinomadura sp. nov. CYP1-5 isolated from mountain soil.</title>
        <authorList>
            <person name="Songsumanus A."/>
            <person name="Kuncharoen N."/>
            <person name="Kudo T."/>
            <person name="Yuki M."/>
            <person name="Igarashi Y."/>
            <person name="Tanasupawat S."/>
        </authorList>
    </citation>
    <scope>NUCLEOTIDE SEQUENCE [LARGE SCALE GENOMIC DNA]</scope>
    <source>
        <strain evidence="4 5">JCM 14158</strain>
    </source>
</reference>
<evidence type="ECO:0000313" key="4">
    <source>
        <dbReference type="EMBL" id="TYB41879.1"/>
    </source>
</evidence>
<keyword evidence="5" id="KW-1185">Reference proteome</keyword>
<dbReference type="Proteomes" id="UP000323380">
    <property type="component" value="Unassembled WGS sequence"/>
</dbReference>
<dbReference type="STRING" id="1220554.GCA_001552135_01071"/>
<dbReference type="SUPFAM" id="SSF51126">
    <property type="entry name" value="Pectin lyase-like"/>
    <property type="match status" value="1"/>
</dbReference>
<dbReference type="InterPro" id="IPR012334">
    <property type="entry name" value="Pectin_lyas_fold"/>
</dbReference>
<keyword evidence="2" id="KW-0732">Signal</keyword>
<dbReference type="PROSITE" id="PS51318">
    <property type="entry name" value="TAT"/>
    <property type="match status" value="1"/>
</dbReference>
<comment type="caution">
    <text evidence="4">The sequence shown here is derived from an EMBL/GenBank/DDBJ whole genome shotgun (WGS) entry which is preliminary data.</text>
</comment>
<protein>
    <recommendedName>
        <fullName evidence="3">Rhamnogalacturonase A/B/Epimerase-like pectate lyase domain-containing protein</fullName>
    </recommendedName>
</protein>
<evidence type="ECO:0000256" key="1">
    <source>
        <dbReference type="SAM" id="MobiDB-lite"/>
    </source>
</evidence>
<feature type="region of interest" description="Disordered" evidence="1">
    <location>
        <begin position="473"/>
        <end position="492"/>
    </location>
</feature>
<feature type="signal peptide" evidence="2">
    <location>
        <begin position="1"/>
        <end position="43"/>
    </location>
</feature>
<dbReference type="Gene3D" id="2.160.20.10">
    <property type="entry name" value="Single-stranded right-handed beta-helix, Pectin lyase-like"/>
    <property type="match status" value="1"/>
</dbReference>
<dbReference type="EMBL" id="VSFG01000009">
    <property type="protein sequence ID" value="TYB41879.1"/>
    <property type="molecule type" value="Genomic_DNA"/>
</dbReference>
<dbReference type="InterPro" id="IPR006311">
    <property type="entry name" value="TAT_signal"/>
</dbReference>
<evidence type="ECO:0000259" key="3">
    <source>
        <dbReference type="Pfam" id="PF12708"/>
    </source>
</evidence>
<evidence type="ECO:0000256" key="2">
    <source>
        <dbReference type="SAM" id="SignalP"/>
    </source>
</evidence>
<gene>
    <name evidence="4" type="ORF">FXF69_33660</name>
</gene>
<dbReference type="AlphaFoldDB" id="A0A5D0NC08"/>
<feature type="chain" id="PRO_5023021805" description="Rhamnogalacturonase A/B/Epimerase-like pectate lyase domain-containing protein" evidence="2">
    <location>
        <begin position="44"/>
        <end position="492"/>
    </location>
</feature>
<dbReference type="InterPro" id="IPR024535">
    <property type="entry name" value="RHGA/B-epi-like_pectate_lyase"/>
</dbReference>
<dbReference type="Pfam" id="PF12708">
    <property type="entry name" value="Pect-lyase_RHGA_epim"/>
    <property type="match status" value="1"/>
</dbReference>
<dbReference type="InterPro" id="IPR011050">
    <property type="entry name" value="Pectin_lyase_fold/virulence"/>
</dbReference>
<accession>A0A5D0NC08</accession>
<proteinExistence type="predicted"/>
<sequence length="492" mass="51737">MRTQERRSPGNATSTTRMGLLASPAAAVLLCGVLGAAAPSAMAAQQRPAAALDTCSVLVNAVTDAGASGDGQTDDTDGIQRAITMAHSGGACVYLPAGMYRVTRDLDWTSPASIVGDPGSAAVLYSPDNKALVDTVYQNRWDRAPLIDNVVFDGLRIELTGPYKSGLVVKRSVFVNRIAPGETPTGGGSNEFTTAQVAVKLNALRNPQVSDSVFLSNRPVDGGTPVYTYRTVNATFSGNLIGADLSSLAWLSQWPGSRSWTQPPASRLAQLRGLSGLPSALGHFQRGGAFQLDQGLTVADNIVNRDPRSQAKSDHALYAWGFDHLTAKGNWLRGWPQAASGGLKVRNGTTATIAGNYLDGTAILLYTYSATNVPQLFQDVVVCGNVYDVRHVTPAAGHSGIQYWRNFAGTGVEWSIAVFDNRFVDPAAGQPVRPDISQSAGDPDAFSAYGNAYPDGSPVPVVGMRAAAPTAEQQARCAGAVPPDLRVPDYTG</sequence>
<name>A0A5D0NC08_9ACTN</name>